<dbReference type="Pfam" id="PF26549">
    <property type="entry name" value="Tricorn_N"/>
    <property type="match status" value="1"/>
</dbReference>
<name>A0A2S9XJZ8_9BACT</name>
<dbReference type="PANTHER" id="PTHR36842:SF1">
    <property type="entry name" value="PROTEIN TOLB"/>
    <property type="match status" value="1"/>
</dbReference>
<comment type="caution">
    <text evidence="2">The sequence shown here is derived from an EMBL/GenBank/DDBJ whole genome shotgun (WGS) entry which is preliminary data.</text>
</comment>
<accession>A0A2S9XJZ8</accession>
<dbReference type="Pfam" id="PF07676">
    <property type="entry name" value="PD40"/>
    <property type="match status" value="1"/>
</dbReference>
<dbReference type="EMBL" id="PVNK01000190">
    <property type="protein sequence ID" value="PRP93185.1"/>
    <property type="molecule type" value="Genomic_DNA"/>
</dbReference>
<dbReference type="InterPro" id="IPR011042">
    <property type="entry name" value="6-blade_b-propeller_TolB-like"/>
</dbReference>
<protein>
    <recommendedName>
        <fullName evidence="4">Translocation protein TolB</fullName>
    </recommendedName>
</protein>
<dbReference type="InterPro" id="IPR011659">
    <property type="entry name" value="WD40"/>
</dbReference>
<dbReference type="SUPFAM" id="SSF69304">
    <property type="entry name" value="Tricorn protease N-terminal domain"/>
    <property type="match status" value="1"/>
</dbReference>
<reference evidence="2 3" key="1">
    <citation type="submission" date="2018-03" db="EMBL/GenBank/DDBJ databases">
        <title>Draft Genome Sequences of the Obligatory Marine Myxobacteria Enhygromyxa salina SWB005.</title>
        <authorList>
            <person name="Poehlein A."/>
            <person name="Moghaddam J.A."/>
            <person name="Harms H."/>
            <person name="Alanjari M."/>
            <person name="Koenig G.M."/>
            <person name="Daniel R."/>
            <person name="Schaeberle T.F."/>
        </authorList>
    </citation>
    <scope>NUCLEOTIDE SEQUENCE [LARGE SCALE GENOMIC DNA]</scope>
    <source>
        <strain evidence="2 3">SWB005</strain>
    </source>
</reference>
<dbReference type="Gene3D" id="2.120.10.30">
    <property type="entry name" value="TolB, C-terminal domain"/>
    <property type="match status" value="2"/>
</dbReference>
<gene>
    <name evidence="2" type="ORF">ENSA5_44520</name>
</gene>
<evidence type="ECO:0000256" key="1">
    <source>
        <dbReference type="ARBA" id="ARBA00009820"/>
    </source>
</evidence>
<evidence type="ECO:0008006" key="4">
    <source>
        <dbReference type="Google" id="ProtNLM"/>
    </source>
</evidence>
<keyword evidence="3" id="KW-1185">Reference proteome</keyword>
<evidence type="ECO:0000313" key="3">
    <source>
        <dbReference type="Proteomes" id="UP000237968"/>
    </source>
</evidence>
<evidence type="ECO:0000313" key="2">
    <source>
        <dbReference type="EMBL" id="PRP93185.1"/>
    </source>
</evidence>
<dbReference type="PANTHER" id="PTHR36842">
    <property type="entry name" value="PROTEIN TOLB HOMOLOG"/>
    <property type="match status" value="1"/>
</dbReference>
<organism evidence="2 3">
    <name type="scientific">Enhygromyxa salina</name>
    <dbReference type="NCBI Taxonomy" id="215803"/>
    <lineage>
        <taxon>Bacteria</taxon>
        <taxon>Pseudomonadati</taxon>
        <taxon>Myxococcota</taxon>
        <taxon>Polyangia</taxon>
        <taxon>Nannocystales</taxon>
        <taxon>Nannocystaceae</taxon>
        <taxon>Enhygromyxa</taxon>
    </lineage>
</organism>
<dbReference type="RefSeq" id="WP_146155994.1">
    <property type="nucleotide sequence ID" value="NZ_PVNK01000190.1"/>
</dbReference>
<dbReference type="OrthoDB" id="9815657at2"/>
<sequence>MNRTRASSCALALLACACSKPDSERARAGAARSAPADVCGRVVFASTGADERTSIEILAAGAGPSSPVIPAGQRSLFPAAVAPDGRSLLLLSSSPQPDGRTRDQLALVDLHGLPREASEIGPTGAQLRNPAWSPDGSFIVFESDAESFRDLYRLQLGSGQLLRLTDNPEGNFEPAVSPDSQRIAFASSRDGNAEIYVMNADGGAPQRLTDSRGDDASPTWSPDGRALAFTSARERARGIDVFVLAIDGGEVRPAVREGSREGSIIANDLAWSPDGTRLAFTELTPAGGGAVIAIVDPERGEVIARTRGPGIDEQPAWSPDGAHLVFTRGHGQRSDLFRMRADASELARLTDGEGSYWLPRWVADPDCARAQPALPAPAHAGQG</sequence>
<dbReference type="PROSITE" id="PS51257">
    <property type="entry name" value="PROKAR_LIPOPROTEIN"/>
    <property type="match status" value="1"/>
</dbReference>
<comment type="similarity">
    <text evidence="1">Belongs to the TolB family.</text>
</comment>
<dbReference type="AlphaFoldDB" id="A0A2S9XJZ8"/>
<dbReference type="Proteomes" id="UP000237968">
    <property type="component" value="Unassembled WGS sequence"/>
</dbReference>
<proteinExistence type="inferred from homology"/>